<feature type="compositionally biased region" description="Low complexity" evidence="1">
    <location>
        <begin position="12"/>
        <end position="22"/>
    </location>
</feature>
<feature type="non-terminal residue" evidence="2">
    <location>
        <position position="219"/>
    </location>
</feature>
<reference evidence="2" key="1">
    <citation type="submission" date="2021-02" db="EMBL/GenBank/DDBJ databases">
        <authorList>
            <person name="Nowell W R."/>
        </authorList>
    </citation>
    <scope>NUCLEOTIDE SEQUENCE</scope>
</reference>
<name>A0A820H381_9BILA</name>
<evidence type="ECO:0000256" key="1">
    <source>
        <dbReference type="SAM" id="MobiDB-lite"/>
    </source>
</evidence>
<organism evidence="2 3">
    <name type="scientific">Rotaria magnacalcarata</name>
    <dbReference type="NCBI Taxonomy" id="392030"/>
    <lineage>
        <taxon>Eukaryota</taxon>
        <taxon>Metazoa</taxon>
        <taxon>Spiralia</taxon>
        <taxon>Gnathifera</taxon>
        <taxon>Rotifera</taxon>
        <taxon>Eurotatoria</taxon>
        <taxon>Bdelloidea</taxon>
        <taxon>Philodinida</taxon>
        <taxon>Philodinidae</taxon>
        <taxon>Rotaria</taxon>
    </lineage>
</organism>
<dbReference type="AlphaFoldDB" id="A0A820H381"/>
<dbReference type="Proteomes" id="UP000663842">
    <property type="component" value="Unassembled WGS sequence"/>
</dbReference>
<accession>A0A820H381</accession>
<gene>
    <name evidence="2" type="ORF">UXM345_LOCUS32673</name>
</gene>
<comment type="caution">
    <text evidence="2">The sequence shown here is derived from an EMBL/GenBank/DDBJ whole genome shotgun (WGS) entry which is preliminary data.</text>
</comment>
<feature type="region of interest" description="Disordered" evidence="1">
    <location>
        <begin position="96"/>
        <end position="219"/>
    </location>
</feature>
<feature type="region of interest" description="Disordered" evidence="1">
    <location>
        <begin position="1"/>
        <end position="38"/>
    </location>
</feature>
<dbReference type="EMBL" id="CAJOBF010010178">
    <property type="protein sequence ID" value="CAF4287276.1"/>
    <property type="molecule type" value="Genomic_DNA"/>
</dbReference>
<sequence length="219" mass="23346">MAENTSFDNDNDNGVNVFENVGFGNGDEVSSSGPDPIDIERTTIDQIIRSWDEAPLEFKQQIKKFIEHDNIDLGALSSQDLISMAVAARLEIEHKRKRAEEEKSQSNGIDGTNYNGSNSTNAKSDQTGNNQSGDPVPTPPASPASQGPSSPGQASGNNGAQFPSSKKSKSPKKSTSSVGNNDIGNNSSNQQNKPKKNLYATGKNKMPSPIKYSNNNSGS</sequence>
<feature type="compositionally biased region" description="Polar residues" evidence="1">
    <location>
        <begin position="105"/>
        <end position="133"/>
    </location>
</feature>
<feature type="compositionally biased region" description="Low complexity" evidence="1">
    <location>
        <begin position="143"/>
        <end position="165"/>
    </location>
</feature>
<protein>
    <submittedName>
        <fullName evidence="2">Uncharacterized protein</fullName>
    </submittedName>
</protein>
<evidence type="ECO:0000313" key="2">
    <source>
        <dbReference type="EMBL" id="CAF4287276.1"/>
    </source>
</evidence>
<evidence type="ECO:0000313" key="3">
    <source>
        <dbReference type="Proteomes" id="UP000663842"/>
    </source>
</evidence>
<proteinExistence type="predicted"/>